<dbReference type="Proteomes" id="UP001358586">
    <property type="component" value="Chromosome 6"/>
</dbReference>
<reference evidence="2 3" key="1">
    <citation type="submission" date="2023-03" db="EMBL/GenBank/DDBJ databases">
        <title>WGS of Gossypium arboreum.</title>
        <authorList>
            <person name="Yu D."/>
        </authorList>
    </citation>
    <scope>NUCLEOTIDE SEQUENCE [LARGE SCALE GENOMIC DNA]</scope>
    <source>
        <tissue evidence="2">Leaf</tissue>
    </source>
</reference>
<gene>
    <name evidence="2" type="ORF">PVK06_019013</name>
</gene>
<feature type="domain" description="DUF7745" evidence="1">
    <location>
        <begin position="64"/>
        <end position="214"/>
    </location>
</feature>
<dbReference type="InterPro" id="IPR056647">
    <property type="entry name" value="DUF7745"/>
</dbReference>
<comment type="caution">
    <text evidence="2">The sequence shown here is derived from an EMBL/GenBank/DDBJ whole genome shotgun (WGS) entry which is preliminary data.</text>
</comment>
<dbReference type="EMBL" id="JARKNE010000006">
    <property type="protein sequence ID" value="KAK5824242.1"/>
    <property type="molecule type" value="Genomic_DNA"/>
</dbReference>
<dbReference type="PANTHER" id="PTHR48200">
    <property type="entry name" value="PROTEIN, PUTATIVE-RELATED"/>
    <property type="match status" value="1"/>
</dbReference>
<keyword evidence="3" id="KW-1185">Reference proteome</keyword>
<dbReference type="PANTHER" id="PTHR48200:SF1">
    <property type="entry name" value="AMINOTRANSFERASE-LIKE PLANT MOBILE DOMAIN-CONTAINING PROTEIN"/>
    <property type="match status" value="1"/>
</dbReference>
<proteinExistence type="predicted"/>
<protein>
    <recommendedName>
        <fullName evidence="1">DUF7745 domain-containing protein</fullName>
    </recommendedName>
</protein>
<organism evidence="2 3">
    <name type="scientific">Gossypium arboreum</name>
    <name type="common">Tree cotton</name>
    <name type="synonym">Gossypium nanking</name>
    <dbReference type="NCBI Taxonomy" id="29729"/>
    <lineage>
        <taxon>Eukaryota</taxon>
        <taxon>Viridiplantae</taxon>
        <taxon>Streptophyta</taxon>
        <taxon>Embryophyta</taxon>
        <taxon>Tracheophyta</taxon>
        <taxon>Spermatophyta</taxon>
        <taxon>Magnoliopsida</taxon>
        <taxon>eudicotyledons</taxon>
        <taxon>Gunneridae</taxon>
        <taxon>Pentapetalae</taxon>
        <taxon>rosids</taxon>
        <taxon>malvids</taxon>
        <taxon>Malvales</taxon>
        <taxon>Malvaceae</taxon>
        <taxon>Malvoideae</taxon>
        <taxon>Gossypium</taxon>
    </lineage>
</organism>
<name>A0ABR0PIH9_GOSAR</name>
<evidence type="ECO:0000313" key="2">
    <source>
        <dbReference type="EMBL" id="KAK5824242.1"/>
    </source>
</evidence>
<evidence type="ECO:0000259" key="1">
    <source>
        <dbReference type="Pfam" id="PF24924"/>
    </source>
</evidence>
<accession>A0ABR0PIH9</accession>
<evidence type="ECO:0000313" key="3">
    <source>
        <dbReference type="Proteomes" id="UP001358586"/>
    </source>
</evidence>
<sequence length="229" mass="26493">MESEFLDKVEDNAAVRIWSENMQLEKGDSLAEGYTLELWDFTRISVTQNEFQELRDIWAGWGDETKQLFYQNFGDLPYLLDIKVDKNLFRAITQFWNPAYSCFTFGKVDLVLTVEEYTTLLHCPKVQIDRVYFKAANAQPFVKKLMSITGISEQWVTARIQQKCDGKCILWVSLRDLIVAHPDMKKKVDVFTLSIYGLVIFPKALRHIDEAVANLLIGLTKGPYGCQRF</sequence>
<dbReference type="Pfam" id="PF24924">
    <property type="entry name" value="DUF7745"/>
    <property type="match status" value="1"/>
</dbReference>